<keyword evidence="7" id="KW-0003">3Fe-4S</keyword>
<dbReference type="Proteomes" id="UP001214441">
    <property type="component" value="Unassembled WGS sequence"/>
</dbReference>
<protein>
    <recommendedName>
        <fullName evidence="8">Ferredoxin</fullName>
    </recommendedName>
</protein>
<keyword evidence="2 8" id="KW-0813">Transport</keyword>
<dbReference type="Gene3D" id="3.30.70.20">
    <property type="match status" value="1"/>
</dbReference>
<comment type="caution">
    <text evidence="10">The sequence shown here is derived from an EMBL/GenBank/DDBJ whole genome shotgun (WGS) entry which is preliminary data.</text>
</comment>
<gene>
    <name evidence="10" type="ORF">NMN56_034625</name>
</gene>
<dbReference type="SUPFAM" id="SSF54862">
    <property type="entry name" value="4Fe-4S ferredoxins"/>
    <property type="match status" value="1"/>
</dbReference>
<proteinExistence type="predicted"/>
<evidence type="ECO:0000256" key="8">
    <source>
        <dbReference type="RuleBase" id="RU368020"/>
    </source>
</evidence>
<name>A0ABT7A7I8_9ACTN</name>
<evidence type="ECO:0000256" key="5">
    <source>
        <dbReference type="ARBA" id="ARBA00023004"/>
    </source>
</evidence>
<organism evidence="10 11">
    <name type="scientific">Streptomyces iconiensis</name>
    <dbReference type="NCBI Taxonomy" id="1384038"/>
    <lineage>
        <taxon>Bacteria</taxon>
        <taxon>Bacillati</taxon>
        <taxon>Actinomycetota</taxon>
        <taxon>Actinomycetes</taxon>
        <taxon>Kitasatosporales</taxon>
        <taxon>Streptomycetaceae</taxon>
        <taxon>Streptomyces</taxon>
    </lineage>
</organism>
<keyword evidence="5 8" id="KW-0408">Iron</keyword>
<dbReference type="Pfam" id="PF13370">
    <property type="entry name" value="Fer4_13"/>
    <property type="match status" value="1"/>
</dbReference>
<evidence type="ECO:0000256" key="4">
    <source>
        <dbReference type="ARBA" id="ARBA00022982"/>
    </source>
</evidence>
<dbReference type="PANTHER" id="PTHR36923">
    <property type="entry name" value="FERREDOXIN"/>
    <property type="match status" value="1"/>
</dbReference>
<evidence type="ECO:0000256" key="9">
    <source>
        <dbReference type="SAM" id="MobiDB-lite"/>
    </source>
</evidence>
<keyword evidence="6 8" id="KW-0411">Iron-sulfur</keyword>
<sequence>MRLSADRDRCAGAGMCALTAPALFDQDDEEGLVVLLNPVPAPEHRAAARMAVGLCPAGAIALNSPDPTGTTGSRDSPDSPGSPDSPDSSGS</sequence>
<accession>A0ABT7A7I8</accession>
<feature type="compositionally biased region" description="Low complexity" evidence="9">
    <location>
        <begin position="72"/>
        <end position="91"/>
    </location>
</feature>
<keyword evidence="3 8" id="KW-0479">Metal-binding</keyword>
<evidence type="ECO:0000256" key="1">
    <source>
        <dbReference type="ARBA" id="ARBA00001927"/>
    </source>
</evidence>
<evidence type="ECO:0000313" key="11">
    <source>
        <dbReference type="Proteomes" id="UP001214441"/>
    </source>
</evidence>
<comment type="cofactor">
    <cofactor evidence="1">
        <name>[3Fe-4S] cluster</name>
        <dbReference type="ChEBI" id="CHEBI:21137"/>
    </cofactor>
</comment>
<dbReference type="PRINTS" id="PR00352">
    <property type="entry name" value="3FE4SFRDOXIN"/>
</dbReference>
<evidence type="ECO:0000256" key="2">
    <source>
        <dbReference type="ARBA" id="ARBA00022448"/>
    </source>
</evidence>
<keyword evidence="4 8" id="KW-0249">Electron transport</keyword>
<evidence type="ECO:0000256" key="3">
    <source>
        <dbReference type="ARBA" id="ARBA00022723"/>
    </source>
</evidence>
<evidence type="ECO:0000256" key="6">
    <source>
        <dbReference type="ARBA" id="ARBA00023014"/>
    </source>
</evidence>
<evidence type="ECO:0000256" key="7">
    <source>
        <dbReference type="ARBA" id="ARBA00023291"/>
    </source>
</evidence>
<evidence type="ECO:0000313" key="10">
    <source>
        <dbReference type="EMBL" id="MDJ1136989.1"/>
    </source>
</evidence>
<dbReference type="PANTHER" id="PTHR36923:SF3">
    <property type="entry name" value="FERREDOXIN"/>
    <property type="match status" value="1"/>
</dbReference>
<keyword evidence="11" id="KW-1185">Reference proteome</keyword>
<reference evidence="10 11" key="1">
    <citation type="submission" date="2023-05" db="EMBL/GenBank/DDBJ databases">
        <title>Streptantibioticus silvisoli sp. nov., acidotolerant actinomycetes 1 from pine litter.</title>
        <authorList>
            <person name="Swiecimska M."/>
            <person name="Golinska P."/>
            <person name="Sangal V."/>
            <person name="Wachnowicz B."/>
            <person name="Goodfellow M."/>
        </authorList>
    </citation>
    <scope>NUCLEOTIDE SEQUENCE [LARGE SCALE GENOMIC DNA]</scope>
    <source>
        <strain evidence="10 11">DSM 42109</strain>
    </source>
</reference>
<dbReference type="InterPro" id="IPR051269">
    <property type="entry name" value="Fe-S_cluster_ET"/>
</dbReference>
<dbReference type="EMBL" id="JANCPR020000049">
    <property type="protein sequence ID" value="MDJ1136989.1"/>
    <property type="molecule type" value="Genomic_DNA"/>
</dbReference>
<dbReference type="InterPro" id="IPR001080">
    <property type="entry name" value="3Fe4S_ferredoxin"/>
</dbReference>
<comment type="function">
    <text evidence="8">Ferredoxins are iron-sulfur proteins that transfer electrons in a wide variety of metabolic reactions.</text>
</comment>
<feature type="region of interest" description="Disordered" evidence="9">
    <location>
        <begin position="59"/>
        <end position="91"/>
    </location>
</feature>